<dbReference type="Proteomes" id="UP001302745">
    <property type="component" value="Unassembled WGS sequence"/>
</dbReference>
<feature type="transmembrane region" description="Helical" evidence="2">
    <location>
        <begin position="183"/>
        <end position="207"/>
    </location>
</feature>
<accession>A0AAN6VG50</accession>
<evidence type="ECO:0000313" key="3">
    <source>
        <dbReference type="EMBL" id="KAK4150469.1"/>
    </source>
</evidence>
<gene>
    <name evidence="3" type="ORF">C8A00DRAFT_46151</name>
</gene>
<reference evidence="3" key="2">
    <citation type="submission" date="2023-05" db="EMBL/GenBank/DDBJ databases">
        <authorList>
            <consortium name="Lawrence Berkeley National Laboratory"/>
            <person name="Steindorff A."/>
            <person name="Hensen N."/>
            <person name="Bonometti L."/>
            <person name="Westerberg I."/>
            <person name="Brannstrom I.O."/>
            <person name="Guillou S."/>
            <person name="Cros-Aarteil S."/>
            <person name="Calhoun S."/>
            <person name="Haridas S."/>
            <person name="Kuo A."/>
            <person name="Mondo S."/>
            <person name="Pangilinan J."/>
            <person name="Riley R."/>
            <person name="Labutti K."/>
            <person name="Andreopoulos B."/>
            <person name="Lipzen A."/>
            <person name="Chen C."/>
            <person name="Yanf M."/>
            <person name="Daum C."/>
            <person name="Ng V."/>
            <person name="Clum A."/>
            <person name="Ohm R."/>
            <person name="Martin F."/>
            <person name="Silar P."/>
            <person name="Natvig D."/>
            <person name="Lalanne C."/>
            <person name="Gautier V."/>
            <person name="Ament-Velasquez S.L."/>
            <person name="Kruys A."/>
            <person name="Hutchinson M.I."/>
            <person name="Powell A.J."/>
            <person name="Barry K."/>
            <person name="Miller A.N."/>
            <person name="Grigoriev I.V."/>
            <person name="Debuchy R."/>
            <person name="Gladieux P."/>
            <person name="Thoren M.H."/>
            <person name="Johannesson H."/>
        </authorList>
    </citation>
    <scope>NUCLEOTIDE SEQUENCE</scope>
    <source>
        <strain evidence="3">CBS 538.74</strain>
    </source>
</reference>
<proteinExistence type="predicted"/>
<comment type="caution">
    <text evidence="3">The sequence shown here is derived from an EMBL/GenBank/DDBJ whole genome shotgun (WGS) entry which is preliminary data.</text>
</comment>
<dbReference type="AlphaFoldDB" id="A0AAN6VG50"/>
<keyword evidence="2" id="KW-0812">Transmembrane</keyword>
<protein>
    <submittedName>
        <fullName evidence="3">Uncharacterized protein</fullName>
    </submittedName>
</protein>
<evidence type="ECO:0000256" key="2">
    <source>
        <dbReference type="SAM" id="Phobius"/>
    </source>
</evidence>
<keyword evidence="2" id="KW-1133">Transmembrane helix</keyword>
<keyword evidence="2" id="KW-0472">Membrane</keyword>
<evidence type="ECO:0000313" key="4">
    <source>
        <dbReference type="Proteomes" id="UP001302745"/>
    </source>
</evidence>
<sequence length="262" mass="26690">MSLLPQPTVVTIIPSGPISQPPRPTATPNFRDGGELLAGDCASPSYTLINGGDLVLYAAVVGCNADRPQCCPWNVTADANPSNPGAGGAPGDNLIAAAPGQFPIPAADAKDSLESGYYKFTREIASQTPCFSSLVGKATPPPITIGLAANPTDMSLPTSAVVNLAWAMAYKVADPAPALSKGAVVGIGVGSGVVAIAILAAVVLLVVRWRRARAVKAEQPVGLGDSAQQGMTYQSGYHAPPGSPPPPMEGYEAPQQGGYYRA</sequence>
<dbReference type="EMBL" id="MU857070">
    <property type="protein sequence ID" value="KAK4150469.1"/>
    <property type="molecule type" value="Genomic_DNA"/>
</dbReference>
<keyword evidence="4" id="KW-1185">Reference proteome</keyword>
<evidence type="ECO:0000256" key="1">
    <source>
        <dbReference type="SAM" id="MobiDB-lite"/>
    </source>
</evidence>
<feature type="region of interest" description="Disordered" evidence="1">
    <location>
        <begin position="232"/>
        <end position="262"/>
    </location>
</feature>
<reference evidence="3" key="1">
    <citation type="journal article" date="2023" name="Mol. Phylogenet. Evol.">
        <title>Genome-scale phylogeny and comparative genomics of the fungal order Sordariales.</title>
        <authorList>
            <person name="Hensen N."/>
            <person name="Bonometti L."/>
            <person name="Westerberg I."/>
            <person name="Brannstrom I.O."/>
            <person name="Guillou S."/>
            <person name="Cros-Aarteil S."/>
            <person name="Calhoun S."/>
            <person name="Haridas S."/>
            <person name="Kuo A."/>
            <person name="Mondo S."/>
            <person name="Pangilinan J."/>
            <person name="Riley R."/>
            <person name="LaButti K."/>
            <person name="Andreopoulos B."/>
            <person name="Lipzen A."/>
            <person name="Chen C."/>
            <person name="Yan M."/>
            <person name="Daum C."/>
            <person name="Ng V."/>
            <person name="Clum A."/>
            <person name="Steindorff A."/>
            <person name="Ohm R.A."/>
            <person name="Martin F."/>
            <person name="Silar P."/>
            <person name="Natvig D.O."/>
            <person name="Lalanne C."/>
            <person name="Gautier V."/>
            <person name="Ament-Velasquez S.L."/>
            <person name="Kruys A."/>
            <person name="Hutchinson M.I."/>
            <person name="Powell A.J."/>
            <person name="Barry K."/>
            <person name="Miller A.N."/>
            <person name="Grigoriev I.V."/>
            <person name="Debuchy R."/>
            <person name="Gladieux P."/>
            <person name="Hiltunen Thoren M."/>
            <person name="Johannesson H."/>
        </authorList>
    </citation>
    <scope>NUCLEOTIDE SEQUENCE</scope>
    <source>
        <strain evidence="3">CBS 538.74</strain>
    </source>
</reference>
<name>A0AAN6VG50_9PEZI</name>
<organism evidence="3 4">
    <name type="scientific">Chaetomidium leptoderma</name>
    <dbReference type="NCBI Taxonomy" id="669021"/>
    <lineage>
        <taxon>Eukaryota</taxon>
        <taxon>Fungi</taxon>
        <taxon>Dikarya</taxon>
        <taxon>Ascomycota</taxon>
        <taxon>Pezizomycotina</taxon>
        <taxon>Sordariomycetes</taxon>
        <taxon>Sordariomycetidae</taxon>
        <taxon>Sordariales</taxon>
        <taxon>Chaetomiaceae</taxon>
        <taxon>Chaetomidium</taxon>
    </lineage>
</organism>